<evidence type="ECO:0000259" key="1">
    <source>
        <dbReference type="PROSITE" id="PS51340"/>
    </source>
</evidence>
<dbReference type="SUPFAM" id="SSF50800">
    <property type="entry name" value="PK beta-barrel domain-like"/>
    <property type="match status" value="1"/>
</dbReference>
<feature type="domain" description="MOSC" evidence="1">
    <location>
        <begin position="50"/>
        <end position="211"/>
    </location>
</feature>
<dbReference type="InterPro" id="IPR011037">
    <property type="entry name" value="Pyrv_Knase-like_insert_dom_sf"/>
</dbReference>
<dbReference type="GO" id="GO:0030170">
    <property type="term" value="F:pyridoxal phosphate binding"/>
    <property type="evidence" value="ECO:0007669"/>
    <property type="project" value="InterPro"/>
</dbReference>
<dbReference type="Pfam" id="PF03473">
    <property type="entry name" value="MOSC"/>
    <property type="match status" value="1"/>
</dbReference>
<dbReference type="GO" id="GO:0030151">
    <property type="term" value="F:molybdenum ion binding"/>
    <property type="evidence" value="ECO:0007669"/>
    <property type="project" value="InterPro"/>
</dbReference>
<dbReference type="Gene3D" id="2.40.33.20">
    <property type="entry name" value="PK beta-barrel domain-like"/>
    <property type="match status" value="1"/>
</dbReference>
<dbReference type="PANTHER" id="PTHR30212">
    <property type="entry name" value="PROTEIN YIIM"/>
    <property type="match status" value="1"/>
</dbReference>
<dbReference type="InterPro" id="IPR052353">
    <property type="entry name" value="Benzoxazolinone_Detox_Enz"/>
</dbReference>
<reference evidence="2 3" key="1">
    <citation type="submission" date="2020-04" db="EMBL/GenBank/DDBJ databases">
        <authorList>
            <person name="De Canck E."/>
        </authorList>
    </citation>
    <scope>NUCLEOTIDE SEQUENCE [LARGE SCALE GENOMIC DNA]</scope>
    <source>
        <strain evidence="2 3">LMG 28614</strain>
    </source>
</reference>
<dbReference type="PANTHER" id="PTHR30212:SF2">
    <property type="entry name" value="PROTEIN YIIM"/>
    <property type="match status" value="1"/>
</dbReference>
<sequence length="211" mass="23231">MSNLEDEHGSVVDARVLAISVGVGAPLDIGGASPERVVESAIRKRPVSTTDNPVEIEIGRLGLAGDEQADLSLHGGLEKAVYMYPVEHYDWWRQKRHEANADGADVPLAFGAMGENLTTTGLLEEELWVGDRVVIGRVVLRVEAPRGAAHTLLQVQCDYGLQACGYRYVAQRIRRCLFERGRDRPCRCRISDSDRPRLSQEIDCRLAGVAP</sequence>
<name>A0A6S7AZ87_9BURK</name>
<dbReference type="GO" id="GO:0003824">
    <property type="term" value="F:catalytic activity"/>
    <property type="evidence" value="ECO:0007669"/>
    <property type="project" value="InterPro"/>
</dbReference>
<dbReference type="AlphaFoldDB" id="A0A6S7AZ87"/>
<dbReference type="Proteomes" id="UP000494365">
    <property type="component" value="Unassembled WGS sequence"/>
</dbReference>
<proteinExistence type="predicted"/>
<organism evidence="2 3">
    <name type="scientific">Paraburkholderia ultramafica</name>
    <dbReference type="NCBI Taxonomy" id="1544867"/>
    <lineage>
        <taxon>Bacteria</taxon>
        <taxon>Pseudomonadati</taxon>
        <taxon>Pseudomonadota</taxon>
        <taxon>Betaproteobacteria</taxon>
        <taxon>Burkholderiales</taxon>
        <taxon>Burkholderiaceae</taxon>
        <taxon>Paraburkholderia</taxon>
    </lineage>
</organism>
<dbReference type="EMBL" id="CADIKK010000005">
    <property type="protein sequence ID" value="CAB3782365.1"/>
    <property type="molecule type" value="Genomic_DNA"/>
</dbReference>
<gene>
    <name evidence="2" type="ORF">LMG28614_01430</name>
</gene>
<evidence type="ECO:0000313" key="2">
    <source>
        <dbReference type="EMBL" id="CAB3782365.1"/>
    </source>
</evidence>
<accession>A0A6S7AZ87</accession>
<keyword evidence="3" id="KW-1185">Reference proteome</keyword>
<dbReference type="InterPro" id="IPR005302">
    <property type="entry name" value="MoCF_Sase_C"/>
</dbReference>
<protein>
    <recommendedName>
        <fullName evidence="1">MOSC domain-containing protein</fullName>
    </recommendedName>
</protein>
<dbReference type="PROSITE" id="PS51340">
    <property type="entry name" value="MOSC"/>
    <property type="match status" value="1"/>
</dbReference>
<evidence type="ECO:0000313" key="3">
    <source>
        <dbReference type="Proteomes" id="UP000494365"/>
    </source>
</evidence>